<dbReference type="HOGENOM" id="CLU_2793371_0_0_1"/>
<evidence type="ECO:0000313" key="2">
    <source>
        <dbReference type="Proteomes" id="UP000029964"/>
    </source>
</evidence>
<protein>
    <submittedName>
        <fullName evidence="1">Uncharacterized protein</fullName>
    </submittedName>
</protein>
<organism evidence="1 2">
    <name type="scientific">Hapsidospora chrysogenum (strain ATCC 11550 / CBS 779.69 / DSM 880 / IAM 14645 / JCM 23072 / IMI 49137)</name>
    <name type="common">Acremonium chrysogenum</name>
    <dbReference type="NCBI Taxonomy" id="857340"/>
    <lineage>
        <taxon>Eukaryota</taxon>
        <taxon>Fungi</taxon>
        <taxon>Dikarya</taxon>
        <taxon>Ascomycota</taxon>
        <taxon>Pezizomycotina</taxon>
        <taxon>Sordariomycetes</taxon>
        <taxon>Hypocreomycetidae</taxon>
        <taxon>Hypocreales</taxon>
        <taxon>Bionectriaceae</taxon>
        <taxon>Hapsidospora</taxon>
    </lineage>
</organism>
<dbReference type="EMBL" id="JPKY01000003">
    <property type="protein sequence ID" value="KFH48383.1"/>
    <property type="molecule type" value="Genomic_DNA"/>
</dbReference>
<gene>
    <name evidence="1" type="ORF">ACRE_007000</name>
</gene>
<comment type="caution">
    <text evidence="1">The sequence shown here is derived from an EMBL/GenBank/DDBJ whole genome shotgun (WGS) entry which is preliminary data.</text>
</comment>
<proteinExistence type="predicted"/>
<keyword evidence="2" id="KW-1185">Reference proteome</keyword>
<reference evidence="2" key="1">
    <citation type="journal article" date="2014" name="Genome Announc.">
        <title>Genome sequence and annotation of Acremonium chrysogenum, producer of the beta-lactam antibiotic cephalosporin C.</title>
        <authorList>
            <person name="Terfehr D."/>
            <person name="Dahlmann T.A."/>
            <person name="Specht T."/>
            <person name="Zadra I."/>
            <person name="Kuernsteiner H."/>
            <person name="Kueck U."/>
        </authorList>
    </citation>
    <scope>NUCLEOTIDE SEQUENCE [LARGE SCALE GENOMIC DNA]</scope>
    <source>
        <strain evidence="2">ATCC 11550 / CBS 779.69 / DSM 880 / IAM 14645 / JCM 23072 / IMI 49137</strain>
    </source>
</reference>
<accession>A0A086TGA1</accession>
<dbReference type="AlphaFoldDB" id="A0A086TGA1"/>
<evidence type="ECO:0000313" key="1">
    <source>
        <dbReference type="EMBL" id="KFH48383.1"/>
    </source>
</evidence>
<dbReference type="Proteomes" id="UP000029964">
    <property type="component" value="Unassembled WGS sequence"/>
</dbReference>
<name>A0A086TGA1_HAPC1</name>
<sequence length="68" mass="7655">MRRTKPAFEWVDPDRTQPKKSWAGTCASLALGPTETTLSSLLRDLKRQGEQQQALLLCAAWPFVCRPP</sequence>